<comment type="caution">
    <text evidence="6">The sequence shown here is derived from an EMBL/GenBank/DDBJ whole genome shotgun (WGS) entry which is preliminary data.</text>
</comment>
<dbReference type="Pfam" id="PF00126">
    <property type="entry name" value="HTH_1"/>
    <property type="match status" value="1"/>
</dbReference>
<dbReference type="AlphaFoldDB" id="A0A7W7RGY7"/>
<sequence length="297" mass="32027">MDLVAACNAFVYVSEHGSFTQGAAAARIPQPVASRRIAALERHLGARLFDRSTRQAVLTPFGRDMFPSARRLVQLVAAMEESALSARRAPLRVAVPDTCARLDLARLIVEARRHGVYLDPLPAAPEARTDLLRSQEVRAALVAVPPGEATWRVPLGLAGASPPSSGVMYLETLRAGRAAAGQRPRRVWIQPEDDVPHIRDRMTRIRDTSGLRPTQVTVAHSLTTAAAETLDSDDLLLASGSQATELGLYWSRMGETTLTRGLDVATTGGEDPERLRTALRECIARCVGAVAADEAAR</sequence>
<dbReference type="GO" id="GO:0000976">
    <property type="term" value="F:transcription cis-regulatory region binding"/>
    <property type="evidence" value="ECO:0007669"/>
    <property type="project" value="TreeGrafter"/>
</dbReference>
<dbReference type="Proteomes" id="UP000523007">
    <property type="component" value="Unassembled WGS sequence"/>
</dbReference>
<accession>A0A7W7RGY7</accession>
<organism evidence="6 7">
    <name type="scientific">Lipingzhangella halophila</name>
    <dbReference type="NCBI Taxonomy" id="1783352"/>
    <lineage>
        <taxon>Bacteria</taxon>
        <taxon>Bacillati</taxon>
        <taxon>Actinomycetota</taxon>
        <taxon>Actinomycetes</taxon>
        <taxon>Streptosporangiales</taxon>
        <taxon>Nocardiopsidaceae</taxon>
        <taxon>Lipingzhangella</taxon>
    </lineage>
</organism>
<gene>
    <name evidence="6" type="ORF">F4561_002268</name>
</gene>
<keyword evidence="2" id="KW-0805">Transcription regulation</keyword>
<protein>
    <submittedName>
        <fullName evidence="6">DNA-binding transcriptional LysR family regulator</fullName>
    </submittedName>
</protein>
<proteinExistence type="inferred from homology"/>
<evidence type="ECO:0000313" key="7">
    <source>
        <dbReference type="Proteomes" id="UP000523007"/>
    </source>
</evidence>
<dbReference type="PANTHER" id="PTHR30126:SF40">
    <property type="entry name" value="HTH-TYPE TRANSCRIPTIONAL REGULATOR GLTR"/>
    <property type="match status" value="1"/>
</dbReference>
<evidence type="ECO:0000256" key="4">
    <source>
        <dbReference type="ARBA" id="ARBA00023163"/>
    </source>
</evidence>
<dbReference type="InterPro" id="IPR036390">
    <property type="entry name" value="WH_DNA-bd_sf"/>
</dbReference>
<evidence type="ECO:0000313" key="6">
    <source>
        <dbReference type="EMBL" id="MBB4931448.1"/>
    </source>
</evidence>
<dbReference type="FunFam" id="1.10.10.10:FF:000001">
    <property type="entry name" value="LysR family transcriptional regulator"/>
    <property type="match status" value="1"/>
</dbReference>
<dbReference type="RefSeq" id="WP_184577630.1">
    <property type="nucleotide sequence ID" value="NZ_JACHJT010000001.1"/>
</dbReference>
<dbReference type="Gene3D" id="1.10.10.10">
    <property type="entry name" value="Winged helix-like DNA-binding domain superfamily/Winged helix DNA-binding domain"/>
    <property type="match status" value="1"/>
</dbReference>
<dbReference type="PRINTS" id="PR00039">
    <property type="entry name" value="HTHLYSR"/>
</dbReference>
<keyword evidence="7" id="KW-1185">Reference proteome</keyword>
<evidence type="ECO:0000256" key="1">
    <source>
        <dbReference type="ARBA" id="ARBA00009437"/>
    </source>
</evidence>
<dbReference type="EMBL" id="JACHJT010000001">
    <property type="protein sequence ID" value="MBB4931448.1"/>
    <property type="molecule type" value="Genomic_DNA"/>
</dbReference>
<evidence type="ECO:0000256" key="3">
    <source>
        <dbReference type="ARBA" id="ARBA00023125"/>
    </source>
</evidence>
<feature type="domain" description="HTH lysR-type" evidence="5">
    <location>
        <begin position="1"/>
        <end position="59"/>
    </location>
</feature>
<reference evidence="6 7" key="1">
    <citation type="submission" date="2020-08" db="EMBL/GenBank/DDBJ databases">
        <title>Sequencing the genomes of 1000 actinobacteria strains.</title>
        <authorList>
            <person name="Klenk H.-P."/>
        </authorList>
    </citation>
    <scope>NUCLEOTIDE SEQUENCE [LARGE SCALE GENOMIC DNA]</scope>
    <source>
        <strain evidence="6 7">DSM 102030</strain>
    </source>
</reference>
<evidence type="ECO:0000259" key="5">
    <source>
        <dbReference type="PROSITE" id="PS50931"/>
    </source>
</evidence>
<dbReference type="InterPro" id="IPR036388">
    <property type="entry name" value="WH-like_DNA-bd_sf"/>
</dbReference>
<dbReference type="GO" id="GO:0003700">
    <property type="term" value="F:DNA-binding transcription factor activity"/>
    <property type="evidence" value="ECO:0007669"/>
    <property type="project" value="InterPro"/>
</dbReference>
<comment type="similarity">
    <text evidence="1">Belongs to the LysR transcriptional regulatory family.</text>
</comment>
<dbReference type="PROSITE" id="PS50931">
    <property type="entry name" value="HTH_LYSR"/>
    <property type="match status" value="1"/>
</dbReference>
<keyword evidence="3 6" id="KW-0238">DNA-binding</keyword>
<dbReference type="InterPro" id="IPR000847">
    <property type="entry name" value="LysR_HTH_N"/>
</dbReference>
<name>A0A7W7RGY7_9ACTN</name>
<keyword evidence="4" id="KW-0804">Transcription</keyword>
<dbReference type="PANTHER" id="PTHR30126">
    <property type="entry name" value="HTH-TYPE TRANSCRIPTIONAL REGULATOR"/>
    <property type="match status" value="1"/>
</dbReference>
<dbReference type="SUPFAM" id="SSF46785">
    <property type="entry name" value="Winged helix' DNA-binding domain"/>
    <property type="match status" value="1"/>
</dbReference>
<evidence type="ECO:0000256" key="2">
    <source>
        <dbReference type="ARBA" id="ARBA00023015"/>
    </source>
</evidence>